<keyword evidence="3" id="KW-1185">Reference proteome</keyword>
<reference evidence="2" key="2">
    <citation type="submission" date="2020-05" db="UniProtKB">
        <authorList>
            <consortium name="EnsemblMetazoa"/>
        </authorList>
    </citation>
    <scope>IDENTIFICATION</scope>
    <source>
        <strain evidence="2">Epiroticus2</strain>
    </source>
</reference>
<dbReference type="Proteomes" id="UP000075885">
    <property type="component" value="Unassembled WGS sequence"/>
</dbReference>
<dbReference type="InterPro" id="IPR026960">
    <property type="entry name" value="RVT-Znf"/>
</dbReference>
<dbReference type="AlphaFoldDB" id="A0A182PWT2"/>
<organism evidence="2 3">
    <name type="scientific">Anopheles epiroticus</name>
    <dbReference type="NCBI Taxonomy" id="199890"/>
    <lineage>
        <taxon>Eukaryota</taxon>
        <taxon>Metazoa</taxon>
        <taxon>Ecdysozoa</taxon>
        <taxon>Arthropoda</taxon>
        <taxon>Hexapoda</taxon>
        <taxon>Insecta</taxon>
        <taxon>Pterygota</taxon>
        <taxon>Neoptera</taxon>
        <taxon>Endopterygota</taxon>
        <taxon>Diptera</taxon>
        <taxon>Nematocera</taxon>
        <taxon>Culicoidea</taxon>
        <taxon>Culicidae</taxon>
        <taxon>Anophelinae</taxon>
        <taxon>Anopheles</taxon>
    </lineage>
</organism>
<dbReference type="VEuPathDB" id="VectorBase:AEPI011419"/>
<evidence type="ECO:0000313" key="2">
    <source>
        <dbReference type="EnsemblMetazoa" id="AEPI011419-PA"/>
    </source>
</evidence>
<reference evidence="3" key="1">
    <citation type="submission" date="2013-03" db="EMBL/GenBank/DDBJ databases">
        <title>The Genome Sequence of Anopheles epiroticus epiroticus2.</title>
        <authorList>
            <consortium name="The Broad Institute Genomics Platform"/>
            <person name="Neafsey D.E."/>
            <person name="Howell P."/>
            <person name="Walker B."/>
            <person name="Young S.K."/>
            <person name="Zeng Q."/>
            <person name="Gargeya S."/>
            <person name="Fitzgerald M."/>
            <person name="Haas B."/>
            <person name="Abouelleil A."/>
            <person name="Allen A.W."/>
            <person name="Alvarado L."/>
            <person name="Arachchi H.M."/>
            <person name="Berlin A.M."/>
            <person name="Chapman S.B."/>
            <person name="Gainer-Dewar J."/>
            <person name="Goldberg J."/>
            <person name="Griggs A."/>
            <person name="Gujja S."/>
            <person name="Hansen M."/>
            <person name="Howarth C."/>
            <person name="Imamovic A."/>
            <person name="Ireland A."/>
            <person name="Larimer J."/>
            <person name="McCowan C."/>
            <person name="Murphy C."/>
            <person name="Pearson M."/>
            <person name="Poon T.W."/>
            <person name="Priest M."/>
            <person name="Roberts A."/>
            <person name="Saif S."/>
            <person name="Shea T."/>
            <person name="Sisk P."/>
            <person name="Sykes S."/>
            <person name="Wortman J."/>
            <person name="Nusbaum C."/>
            <person name="Birren B."/>
        </authorList>
    </citation>
    <scope>NUCLEOTIDE SEQUENCE [LARGE SCALE GENOMIC DNA]</scope>
    <source>
        <strain evidence="3">Epiroticus2</strain>
    </source>
</reference>
<dbReference type="Pfam" id="PF13966">
    <property type="entry name" value="zf-RVT"/>
    <property type="match status" value="1"/>
</dbReference>
<evidence type="ECO:0000313" key="3">
    <source>
        <dbReference type="Proteomes" id="UP000075885"/>
    </source>
</evidence>
<proteinExistence type="predicted"/>
<protein>
    <submittedName>
        <fullName evidence="2">Zf-RVT domain-containing protein</fullName>
    </submittedName>
</protein>
<sequence>MGILDQATKVVFILDNMTIPITLNTTITTKNIAAAITKSLPNAKITEESMSRNWSQVWCNINRRQIGSEQKSQMYLLINNKVPNAVDLFRHHRVNSPKCSFCNMDETMEHKFSSCQRINPARRALQQRLNQI</sequence>
<name>A0A182PWT2_9DIPT</name>
<dbReference type="EnsemblMetazoa" id="AEPI011419-RA">
    <property type="protein sequence ID" value="AEPI011419-PA"/>
    <property type="gene ID" value="AEPI011419"/>
</dbReference>
<accession>A0A182PWT2</accession>
<evidence type="ECO:0000259" key="1">
    <source>
        <dbReference type="Pfam" id="PF13966"/>
    </source>
</evidence>
<feature type="domain" description="Reverse transcriptase zinc-binding" evidence="1">
    <location>
        <begin position="52"/>
        <end position="116"/>
    </location>
</feature>